<dbReference type="Gene3D" id="3.40.395.10">
    <property type="entry name" value="Adenoviral Proteinase, Chain A"/>
    <property type="match status" value="1"/>
</dbReference>
<protein>
    <submittedName>
        <fullName evidence="7">Sentrin-specific protease 2</fullName>
    </submittedName>
</protein>
<feature type="region of interest" description="Disordered" evidence="5">
    <location>
        <begin position="489"/>
        <end position="534"/>
    </location>
</feature>
<dbReference type="PANTHER" id="PTHR31569">
    <property type="entry name" value="SWIM-TYPE DOMAIN-CONTAINING PROTEIN"/>
    <property type="match status" value="1"/>
</dbReference>
<evidence type="ECO:0000256" key="2">
    <source>
        <dbReference type="ARBA" id="ARBA00022771"/>
    </source>
</evidence>
<dbReference type="PROSITE" id="PS50966">
    <property type="entry name" value="ZF_SWIM"/>
    <property type="match status" value="1"/>
</dbReference>
<dbReference type="InterPro" id="IPR013083">
    <property type="entry name" value="Znf_RING/FYVE/PHD"/>
</dbReference>
<evidence type="ECO:0000313" key="7">
    <source>
        <dbReference type="EMBL" id="GFR66253.1"/>
    </source>
</evidence>
<keyword evidence="2 4" id="KW-0863">Zinc-finger</keyword>
<dbReference type="PANTHER" id="PTHR31569:SF4">
    <property type="entry name" value="SWIM-TYPE DOMAIN-CONTAINING PROTEIN"/>
    <property type="match status" value="1"/>
</dbReference>
<evidence type="ECO:0000256" key="5">
    <source>
        <dbReference type="SAM" id="MobiDB-lite"/>
    </source>
</evidence>
<feature type="domain" description="SWIM-type" evidence="6">
    <location>
        <begin position="368"/>
        <end position="400"/>
    </location>
</feature>
<dbReference type="SMART" id="SM00249">
    <property type="entry name" value="PHD"/>
    <property type="match status" value="1"/>
</dbReference>
<sequence>MASVLLRAGVPLLRVQEFISHTCHKDPTIKDLQNLKSSISKTSGACDRVKTDEYDYLNDVDTLMASDLEAVVEIINFDLIPGAIYIQTSSMKNSLKSVGCGFLQVITHSINDGKVFVVSVIGVDTNEEPLVLALCIILAHFDTTLRYFFEAFVRTNSKFCDGINGIILDCDKQNAEFLQQLIPQAYLAWSQSYITDAFANLASSGMENVIESLLEAETEAAYEQNIKCLMSSMKVSDCKEFLNTLDACKELWALHEMSSFPYLRLHREAIEIHYLRILKMFLKSPMSLSELIRALLRFVRNEDPGDCEEMKSDSFEVDPSCRFYRELCFHDAYVAIQCQIAVALNSAYEINQQMDMIFIKRKDSEEEYILNLSGTNCTCPYFLKEDLPCQHIFAWRKSLGKSLYDESLIPVKWQVFGSAVTLDAIAESLAQGHVPSSLEHDERIKELQSILKDLLASSCAHSYQQMGRDMALLRQVLVLMRTRSTYDASVVTKSDGPPQNVDQETTETSNILNCPARKPGRPPRKRGRGRPSNKEKLLKMMQEEEAAQVIPPDFPEAKRSKLEPLPTSYGSAIAPRHNLRKNIKHKFVTSDASSRVASAEACDTHEVCDENEDSMSRNIASVMQVEEDDRKVVTSIMNSDRTEIQRAVVPKALFVSGNSTSGTTGDKQLTQMSSSLHQKQALTRKPDETQRSREEDSNDVDYEDSCSDSEEETDDDSGFQETTEERRERRKGELTVFMSECSLEFLNEILQTVSVMDFSEQREDKENAVDTELTAEHPSEVIINSCEEPVEVDFVSSYISSLCPGFDQYTYQVASCLFCKANSLGIPILSMLQSLNPWPNHLPEFPSSRPFEGEVTLSPGQTLTLCGHKLDQDDMDSLRAGKEITSETVHAYLEILAQKHSGKMFVLPFSVVHIWRNGSYTDMLFKKVHFKTFDFLVLPILCGGEFTQSERESVDMLQPCWMALVADVKAKTVSMLNPRTEDRFTIAANGYMLQWRRYMQVRSVHTREMLSAWTTKPIDCNKTHKEGLSAIMLLMNIEALICGVPPMVMHPMIHSSRYRHHIAACLRDTDWQTTVLCVGGPECQRMAARDADWVQCENCRAWWHRACATAGTDEMGDTENSEKAGIFYCTSCRQRIQALRSAAAAVGGGGVQVDLREEGDENVQEEDNQEEDEGEEEFEEEEEVEEVREDSEGTMKISEIPEEDEVEDGDVNLILGTAAEIEAEVK</sequence>
<feature type="compositionally biased region" description="Basic residues" evidence="5">
    <location>
        <begin position="518"/>
        <end position="531"/>
    </location>
</feature>
<feature type="region of interest" description="Disordered" evidence="5">
    <location>
        <begin position="1151"/>
        <end position="1193"/>
    </location>
</feature>
<dbReference type="SUPFAM" id="SSF57903">
    <property type="entry name" value="FYVE/PHD zinc finger"/>
    <property type="match status" value="1"/>
</dbReference>
<evidence type="ECO:0000259" key="6">
    <source>
        <dbReference type="PROSITE" id="PS50966"/>
    </source>
</evidence>
<proteinExistence type="predicted"/>
<comment type="caution">
    <text evidence="7">The sequence shown here is derived from an EMBL/GenBank/DDBJ whole genome shotgun (WGS) entry which is preliminary data.</text>
</comment>
<keyword evidence="8" id="KW-1185">Reference proteome</keyword>
<dbReference type="InterPro" id="IPR011011">
    <property type="entry name" value="Znf_FYVE_PHD"/>
</dbReference>
<dbReference type="AlphaFoldDB" id="A0AAV4EYT7"/>
<dbReference type="GO" id="GO:0008233">
    <property type="term" value="F:peptidase activity"/>
    <property type="evidence" value="ECO:0007669"/>
    <property type="project" value="UniProtKB-KW"/>
</dbReference>
<feature type="compositionally biased region" description="Acidic residues" evidence="5">
    <location>
        <begin position="1157"/>
        <end position="1189"/>
    </location>
</feature>
<keyword evidence="7" id="KW-0378">Hydrolase</keyword>
<accession>A0AAV4EYT7</accession>
<feature type="compositionally biased region" description="Basic and acidic residues" evidence="5">
    <location>
        <begin position="684"/>
        <end position="695"/>
    </location>
</feature>
<evidence type="ECO:0000256" key="4">
    <source>
        <dbReference type="PROSITE-ProRule" id="PRU00325"/>
    </source>
</evidence>
<dbReference type="InterPro" id="IPR007527">
    <property type="entry name" value="Znf_SWIM"/>
</dbReference>
<keyword evidence="7" id="KW-0645">Protease</keyword>
<feature type="compositionally biased region" description="Polar residues" evidence="5">
    <location>
        <begin position="500"/>
        <end position="512"/>
    </location>
</feature>
<keyword evidence="1" id="KW-0479">Metal-binding</keyword>
<dbReference type="Proteomes" id="UP000762676">
    <property type="component" value="Unassembled WGS sequence"/>
</dbReference>
<evidence type="ECO:0000256" key="3">
    <source>
        <dbReference type="ARBA" id="ARBA00022833"/>
    </source>
</evidence>
<evidence type="ECO:0000256" key="1">
    <source>
        <dbReference type="ARBA" id="ARBA00022723"/>
    </source>
</evidence>
<feature type="region of interest" description="Disordered" evidence="5">
    <location>
        <begin position="674"/>
        <end position="731"/>
    </location>
</feature>
<keyword evidence="3" id="KW-0862">Zinc</keyword>
<dbReference type="InterPro" id="IPR052579">
    <property type="entry name" value="Zinc_finger_SWIM"/>
</dbReference>
<organism evidence="7 8">
    <name type="scientific">Elysia marginata</name>
    <dbReference type="NCBI Taxonomy" id="1093978"/>
    <lineage>
        <taxon>Eukaryota</taxon>
        <taxon>Metazoa</taxon>
        <taxon>Spiralia</taxon>
        <taxon>Lophotrochozoa</taxon>
        <taxon>Mollusca</taxon>
        <taxon>Gastropoda</taxon>
        <taxon>Heterobranchia</taxon>
        <taxon>Euthyneura</taxon>
        <taxon>Panpulmonata</taxon>
        <taxon>Sacoglossa</taxon>
        <taxon>Placobranchoidea</taxon>
        <taxon>Plakobranchidae</taxon>
        <taxon>Elysia</taxon>
    </lineage>
</organism>
<dbReference type="Gene3D" id="3.30.40.10">
    <property type="entry name" value="Zinc/RING finger domain, C3HC4 (zinc finger)"/>
    <property type="match status" value="1"/>
</dbReference>
<dbReference type="InterPro" id="IPR001965">
    <property type="entry name" value="Znf_PHD"/>
</dbReference>
<evidence type="ECO:0000313" key="8">
    <source>
        <dbReference type="Proteomes" id="UP000762676"/>
    </source>
</evidence>
<reference evidence="7 8" key="1">
    <citation type="journal article" date="2021" name="Elife">
        <title>Chloroplast acquisition without the gene transfer in kleptoplastic sea slugs, Plakobranchus ocellatus.</title>
        <authorList>
            <person name="Maeda T."/>
            <person name="Takahashi S."/>
            <person name="Yoshida T."/>
            <person name="Shimamura S."/>
            <person name="Takaki Y."/>
            <person name="Nagai Y."/>
            <person name="Toyoda A."/>
            <person name="Suzuki Y."/>
            <person name="Arimoto A."/>
            <person name="Ishii H."/>
            <person name="Satoh N."/>
            <person name="Nishiyama T."/>
            <person name="Hasebe M."/>
            <person name="Maruyama T."/>
            <person name="Minagawa J."/>
            <person name="Obokata J."/>
            <person name="Shigenobu S."/>
        </authorList>
    </citation>
    <scope>NUCLEOTIDE SEQUENCE [LARGE SCALE GENOMIC DNA]</scope>
</reference>
<dbReference type="EMBL" id="BMAT01007524">
    <property type="protein sequence ID" value="GFR66253.1"/>
    <property type="molecule type" value="Genomic_DNA"/>
</dbReference>
<feature type="compositionally biased region" description="Acidic residues" evidence="5">
    <location>
        <begin position="696"/>
        <end position="718"/>
    </location>
</feature>
<name>A0AAV4EYT7_9GAST</name>
<gene>
    <name evidence="7" type="ORF">ElyMa_003678800</name>
</gene>
<dbReference type="GO" id="GO:0008270">
    <property type="term" value="F:zinc ion binding"/>
    <property type="evidence" value="ECO:0007669"/>
    <property type="project" value="UniProtKB-KW"/>
</dbReference>
<dbReference type="GO" id="GO:0006508">
    <property type="term" value="P:proteolysis"/>
    <property type="evidence" value="ECO:0007669"/>
    <property type="project" value="UniProtKB-KW"/>
</dbReference>